<dbReference type="InterPro" id="IPR040676">
    <property type="entry name" value="DUF5641"/>
</dbReference>
<dbReference type="PANTHER" id="PTHR47331">
    <property type="entry name" value="PHD-TYPE DOMAIN-CONTAINING PROTEIN"/>
    <property type="match status" value="1"/>
</dbReference>
<dbReference type="STRING" id="126957.T1IIB7"/>
<dbReference type="PhylomeDB" id="T1IIB7"/>
<dbReference type="AlphaFoldDB" id="T1IIB7"/>
<dbReference type="EnsemblMetazoa" id="SMAR000610-RA">
    <property type="protein sequence ID" value="SMAR000610-PA"/>
    <property type="gene ID" value="SMAR000610"/>
</dbReference>
<evidence type="ECO:0000313" key="4">
    <source>
        <dbReference type="Proteomes" id="UP000014500"/>
    </source>
</evidence>
<dbReference type="InterPro" id="IPR036397">
    <property type="entry name" value="RNaseH_sf"/>
</dbReference>
<sequence>PKGQIGSHLAYWKTKWYLSSPNQPWWGGFWERLVGLVKRCFFKTIGQTILPWDEIVTLLTKVEATVNSRPIMPVPHDLKDFLDAPVMRPIDFIMPGARCYSADDDDEEEEWIIDGLPKELTPAAKAAIRSMRSRKKVQLRFWKLWNEFYLTDLRRFHLENKSKGRYSAENIHLGMFVLIVDELLPRGRWTMGKVVKIRPSKDGYVRSVSVLTENGTITERPVEHLVPLELEMEEVGMFAFDDEDVPGEHRSNNQENGRRDEVFPRYNLRSRSDETTGPHLSIDVYHPPPYQPPPDSKLDRGPVRYSSPFPSWTSLTLICCLITLILPSTSATDMSQAIRCLNHGVQVNAAHGYGIQVCTVAECRNIPPEDNTGAVTTLSTIGCLPKHGNGLVIGPPDRATLLPDDRNRDRWLDYVCDDYWSGSRYLHDLLQTCIRNRGSPLPVFVSLCVATLSRSHLTCPPHIVDGAHSPVLAPGQGTSRT</sequence>
<protein>
    <recommendedName>
        <fullName evidence="2">DUF5641 domain-containing protein</fullName>
    </recommendedName>
</protein>
<feature type="region of interest" description="Disordered" evidence="1">
    <location>
        <begin position="241"/>
        <end position="297"/>
    </location>
</feature>
<dbReference type="SUPFAM" id="SSF53098">
    <property type="entry name" value="Ribonuclease H-like"/>
    <property type="match status" value="1"/>
</dbReference>
<organism evidence="3 4">
    <name type="scientific">Strigamia maritima</name>
    <name type="common">European centipede</name>
    <name type="synonym">Geophilus maritimus</name>
    <dbReference type="NCBI Taxonomy" id="126957"/>
    <lineage>
        <taxon>Eukaryota</taxon>
        <taxon>Metazoa</taxon>
        <taxon>Ecdysozoa</taxon>
        <taxon>Arthropoda</taxon>
        <taxon>Myriapoda</taxon>
        <taxon>Chilopoda</taxon>
        <taxon>Pleurostigmophora</taxon>
        <taxon>Geophilomorpha</taxon>
        <taxon>Linotaeniidae</taxon>
        <taxon>Strigamia</taxon>
    </lineage>
</organism>
<dbReference type="GO" id="GO:0003676">
    <property type="term" value="F:nucleic acid binding"/>
    <property type="evidence" value="ECO:0007669"/>
    <property type="project" value="InterPro"/>
</dbReference>
<dbReference type="PANTHER" id="PTHR47331:SF1">
    <property type="entry name" value="GAG-LIKE PROTEIN"/>
    <property type="match status" value="1"/>
</dbReference>
<evidence type="ECO:0000256" key="1">
    <source>
        <dbReference type="SAM" id="MobiDB-lite"/>
    </source>
</evidence>
<dbReference type="eggNOG" id="KOG0017">
    <property type="taxonomic scope" value="Eukaryota"/>
</dbReference>
<accession>T1IIB7</accession>
<name>T1IIB7_STRMM</name>
<dbReference type="InterPro" id="IPR012337">
    <property type="entry name" value="RNaseH-like_sf"/>
</dbReference>
<reference evidence="3" key="2">
    <citation type="submission" date="2015-02" db="UniProtKB">
        <authorList>
            <consortium name="EnsemblMetazoa"/>
        </authorList>
    </citation>
    <scope>IDENTIFICATION</scope>
</reference>
<feature type="compositionally biased region" description="Basic and acidic residues" evidence="1">
    <location>
        <begin position="246"/>
        <end position="263"/>
    </location>
</feature>
<evidence type="ECO:0000259" key="2">
    <source>
        <dbReference type="Pfam" id="PF18701"/>
    </source>
</evidence>
<dbReference type="Proteomes" id="UP000014500">
    <property type="component" value="Unassembled WGS sequence"/>
</dbReference>
<dbReference type="Gene3D" id="3.30.420.10">
    <property type="entry name" value="Ribonuclease H-like superfamily/Ribonuclease H"/>
    <property type="match status" value="1"/>
</dbReference>
<evidence type="ECO:0000313" key="3">
    <source>
        <dbReference type="EnsemblMetazoa" id="SMAR000610-PA"/>
    </source>
</evidence>
<dbReference type="Pfam" id="PF18701">
    <property type="entry name" value="DUF5641"/>
    <property type="match status" value="1"/>
</dbReference>
<proteinExistence type="predicted"/>
<feature type="domain" description="DUF5641" evidence="2">
    <location>
        <begin position="134"/>
        <end position="228"/>
    </location>
</feature>
<keyword evidence="4" id="KW-1185">Reference proteome</keyword>
<dbReference type="EMBL" id="JH430155">
    <property type="status" value="NOT_ANNOTATED_CDS"/>
    <property type="molecule type" value="Genomic_DNA"/>
</dbReference>
<dbReference type="HOGENOM" id="CLU_568143_0_0_1"/>
<feature type="compositionally biased region" description="Pro residues" evidence="1">
    <location>
        <begin position="286"/>
        <end position="295"/>
    </location>
</feature>
<reference evidence="4" key="1">
    <citation type="submission" date="2011-05" db="EMBL/GenBank/DDBJ databases">
        <authorList>
            <person name="Richards S.R."/>
            <person name="Qu J."/>
            <person name="Jiang H."/>
            <person name="Jhangiani S.N."/>
            <person name="Agravi P."/>
            <person name="Goodspeed R."/>
            <person name="Gross S."/>
            <person name="Mandapat C."/>
            <person name="Jackson L."/>
            <person name="Mathew T."/>
            <person name="Pu L."/>
            <person name="Thornton R."/>
            <person name="Saada N."/>
            <person name="Wilczek-Boney K.B."/>
            <person name="Lee S."/>
            <person name="Kovar C."/>
            <person name="Wu Y."/>
            <person name="Scherer S.E."/>
            <person name="Worley K.C."/>
            <person name="Muzny D.M."/>
            <person name="Gibbs R."/>
        </authorList>
    </citation>
    <scope>NUCLEOTIDE SEQUENCE</scope>
    <source>
        <strain evidence="4">Brora</strain>
    </source>
</reference>